<protein>
    <recommendedName>
        <fullName evidence="3">Aspartyl/asparaginy/proline hydroxylase domain-containing protein</fullName>
    </recommendedName>
</protein>
<dbReference type="RefSeq" id="WP_168921919.1">
    <property type="nucleotide sequence ID" value="NZ_CP051461.1"/>
</dbReference>
<dbReference type="KEGG" id="pvac:HC248_01459"/>
<evidence type="ECO:0000313" key="1">
    <source>
        <dbReference type="EMBL" id="QJC56173.1"/>
    </source>
</evidence>
<sequence>MHYSPPLALNPVELTAYFLSHQSMRSRSVSSTVPTSVLSFPTPTARLLADWEREITTQLCLEPGDVEAMSLVRTRARWLDYKHCVQAIKDWTRTIGLADILSSSEVALMACRGARYHHDGEQYGSSAFCNLFLSQDRGLDLHFPLTGHRIPLTLGTALIFDTGQPHAVIQRNSHTGFNASDFGPEQECSQFFLTWELPIENTQVAELLGIGFDTYASTSSTLLTEQVWFNNAPATLCPASGDWKPMHEALKS</sequence>
<accession>A0A6H2H8Q2</accession>
<reference evidence="1 2" key="1">
    <citation type="submission" date="2020-04" db="EMBL/GenBank/DDBJ databases">
        <title>Complete genome of a Psychrophilic, Marine, Gas Vacuolate Bacterium Polaromonas vacuolata KCTC 22033T.</title>
        <authorList>
            <person name="Hwang K."/>
            <person name="Kim K.M."/>
        </authorList>
    </citation>
    <scope>NUCLEOTIDE SEQUENCE [LARGE SCALE GENOMIC DNA]</scope>
    <source>
        <strain evidence="1 2">KCTC 22033</strain>
    </source>
</reference>
<proteinExistence type="predicted"/>
<dbReference type="EMBL" id="CP051461">
    <property type="protein sequence ID" value="QJC56173.1"/>
    <property type="molecule type" value="Genomic_DNA"/>
</dbReference>
<keyword evidence="2" id="KW-1185">Reference proteome</keyword>
<dbReference type="AlphaFoldDB" id="A0A6H2H8Q2"/>
<name>A0A6H2H8Q2_9BURK</name>
<evidence type="ECO:0000313" key="2">
    <source>
        <dbReference type="Proteomes" id="UP000502041"/>
    </source>
</evidence>
<gene>
    <name evidence="1" type="ORF">HC248_01459</name>
</gene>
<evidence type="ECO:0008006" key="3">
    <source>
        <dbReference type="Google" id="ProtNLM"/>
    </source>
</evidence>
<dbReference type="Proteomes" id="UP000502041">
    <property type="component" value="Chromosome"/>
</dbReference>
<organism evidence="1 2">
    <name type="scientific">Polaromonas vacuolata</name>
    <dbReference type="NCBI Taxonomy" id="37448"/>
    <lineage>
        <taxon>Bacteria</taxon>
        <taxon>Pseudomonadati</taxon>
        <taxon>Pseudomonadota</taxon>
        <taxon>Betaproteobacteria</taxon>
        <taxon>Burkholderiales</taxon>
        <taxon>Comamonadaceae</taxon>
        <taxon>Polaromonas</taxon>
    </lineage>
</organism>